<dbReference type="GeneID" id="81362152"/>
<evidence type="ECO:0000313" key="14">
    <source>
        <dbReference type="EMBL" id="KAJ5085911.1"/>
    </source>
</evidence>
<evidence type="ECO:0000256" key="7">
    <source>
        <dbReference type="ARBA" id="ARBA00023125"/>
    </source>
</evidence>
<evidence type="ECO:0000256" key="5">
    <source>
        <dbReference type="ARBA" id="ARBA00022833"/>
    </source>
</evidence>
<feature type="compositionally biased region" description="Polar residues" evidence="10">
    <location>
        <begin position="145"/>
        <end position="157"/>
    </location>
</feature>
<feature type="domain" description="RRN7-type" evidence="11">
    <location>
        <begin position="6"/>
        <end position="35"/>
    </location>
</feature>
<organism evidence="14 15">
    <name type="scientific">Penicillium argentinense</name>
    <dbReference type="NCBI Taxonomy" id="1131581"/>
    <lineage>
        <taxon>Eukaryota</taxon>
        <taxon>Fungi</taxon>
        <taxon>Dikarya</taxon>
        <taxon>Ascomycota</taxon>
        <taxon>Pezizomycotina</taxon>
        <taxon>Eurotiomycetes</taxon>
        <taxon>Eurotiomycetidae</taxon>
        <taxon>Eurotiales</taxon>
        <taxon>Aspergillaceae</taxon>
        <taxon>Penicillium</taxon>
    </lineage>
</organism>
<feature type="compositionally biased region" description="Polar residues" evidence="10">
    <location>
        <begin position="432"/>
        <end position="441"/>
    </location>
</feature>
<keyword evidence="15" id="KW-1185">Reference proteome</keyword>
<dbReference type="InterPro" id="IPR021752">
    <property type="entry name" value="TF_Rrn7_Zf"/>
</dbReference>
<feature type="domain" description="Rrn7/TAF1B N-terminal cyclin" evidence="12">
    <location>
        <begin position="83"/>
        <end position="220"/>
    </location>
</feature>
<feature type="compositionally biased region" description="Basic and acidic residues" evidence="10">
    <location>
        <begin position="524"/>
        <end position="533"/>
    </location>
</feature>
<dbReference type="OrthoDB" id="428577at2759"/>
<evidence type="ECO:0000259" key="11">
    <source>
        <dbReference type="Pfam" id="PF11781"/>
    </source>
</evidence>
<dbReference type="GO" id="GO:0070860">
    <property type="term" value="C:RNA polymerase I core factor complex"/>
    <property type="evidence" value="ECO:0007669"/>
    <property type="project" value="InterPro"/>
</dbReference>
<dbReference type="EMBL" id="JAPQKI010000010">
    <property type="protein sequence ID" value="KAJ5085911.1"/>
    <property type="molecule type" value="Genomic_DNA"/>
</dbReference>
<dbReference type="AlphaFoldDB" id="A0A9W9EQ56"/>
<dbReference type="GO" id="GO:0001164">
    <property type="term" value="F:RNA polymerase I core promoter sequence-specific DNA binding"/>
    <property type="evidence" value="ECO:0007669"/>
    <property type="project" value="InterPro"/>
</dbReference>
<evidence type="ECO:0000256" key="3">
    <source>
        <dbReference type="ARBA" id="ARBA00022723"/>
    </source>
</evidence>
<comment type="subcellular location">
    <subcellularLocation>
        <location evidence="1">Nucleus</location>
        <location evidence="1">Nucleolus</location>
    </subcellularLocation>
</comment>
<gene>
    <name evidence="14" type="ORF">N7532_010682</name>
</gene>
<dbReference type="Proteomes" id="UP001149074">
    <property type="component" value="Unassembled WGS sequence"/>
</dbReference>
<feature type="domain" description="Rrn7/TAF1B C-terminal cyclin" evidence="13">
    <location>
        <begin position="238"/>
        <end position="409"/>
    </location>
</feature>
<evidence type="ECO:0000259" key="12">
    <source>
        <dbReference type="Pfam" id="PF20644"/>
    </source>
</evidence>
<feature type="region of interest" description="Disordered" evidence="10">
    <location>
        <begin position="524"/>
        <end position="571"/>
    </location>
</feature>
<protein>
    <recommendedName>
        <fullName evidence="16">RRN7-type domain-containing protein</fullName>
    </recommendedName>
</protein>
<evidence type="ECO:0000256" key="1">
    <source>
        <dbReference type="ARBA" id="ARBA00004604"/>
    </source>
</evidence>
<keyword evidence="7" id="KW-0238">DNA-binding</keyword>
<dbReference type="PANTHER" id="PTHR31576:SF2">
    <property type="entry name" value="TATA BOX-BINDING PROTEIN-ASSOCIATED FACTOR RNA POLYMERASE I SUBUNIT B"/>
    <property type="match status" value="1"/>
</dbReference>
<reference evidence="14" key="2">
    <citation type="journal article" date="2023" name="IMA Fungus">
        <title>Comparative genomic study of the Penicillium genus elucidates a diverse pangenome and 15 lateral gene transfer events.</title>
        <authorList>
            <person name="Petersen C."/>
            <person name="Sorensen T."/>
            <person name="Nielsen M.R."/>
            <person name="Sondergaard T.E."/>
            <person name="Sorensen J.L."/>
            <person name="Fitzpatrick D.A."/>
            <person name="Frisvad J.C."/>
            <person name="Nielsen K.L."/>
        </authorList>
    </citation>
    <scope>NUCLEOTIDE SEQUENCE</scope>
    <source>
        <strain evidence="14">IBT 30761</strain>
    </source>
</reference>
<dbReference type="GO" id="GO:0042790">
    <property type="term" value="P:nucleolar large rRNA transcription by RNA polymerase I"/>
    <property type="evidence" value="ECO:0007669"/>
    <property type="project" value="TreeGrafter"/>
</dbReference>
<keyword evidence="9" id="KW-0539">Nucleus</keyword>
<dbReference type="InterPro" id="IPR033599">
    <property type="entry name" value="TAF1B/Rrn7"/>
</dbReference>
<evidence type="ECO:0000256" key="6">
    <source>
        <dbReference type="ARBA" id="ARBA00023015"/>
    </source>
</evidence>
<dbReference type="Pfam" id="PF20644">
    <property type="entry name" value="Rrn7_cyclin_N"/>
    <property type="match status" value="1"/>
</dbReference>
<keyword evidence="3" id="KW-0479">Metal-binding</keyword>
<feature type="region of interest" description="Disordered" evidence="10">
    <location>
        <begin position="423"/>
        <end position="449"/>
    </location>
</feature>
<comment type="caution">
    <text evidence="14">The sequence shown here is derived from an EMBL/GenBank/DDBJ whole genome shotgun (WGS) entry which is preliminary data.</text>
</comment>
<evidence type="ECO:0000313" key="15">
    <source>
        <dbReference type="Proteomes" id="UP001149074"/>
    </source>
</evidence>
<keyword evidence="6" id="KW-0805">Transcription regulation</keyword>
<feature type="compositionally biased region" description="Acidic residues" evidence="10">
    <location>
        <begin position="537"/>
        <end position="571"/>
    </location>
</feature>
<evidence type="ECO:0000256" key="2">
    <source>
        <dbReference type="ARBA" id="ARBA00006899"/>
    </source>
</evidence>
<accession>A0A9W9EQ56</accession>
<reference evidence="14" key="1">
    <citation type="submission" date="2022-11" db="EMBL/GenBank/DDBJ databases">
        <authorList>
            <person name="Petersen C."/>
        </authorList>
    </citation>
    <scope>NUCLEOTIDE SEQUENCE</scope>
    <source>
        <strain evidence="14">IBT 30761</strain>
    </source>
</reference>
<evidence type="ECO:0000259" key="13">
    <source>
        <dbReference type="Pfam" id="PF20645"/>
    </source>
</evidence>
<feature type="compositionally biased region" description="Acidic residues" evidence="10">
    <location>
        <begin position="130"/>
        <end position="141"/>
    </location>
</feature>
<keyword evidence="8" id="KW-0804">Transcription</keyword>
<keyword evidence="4" id="KW-0863">Zinc-finger</keyword>
<evidence type="ECO:0000256" key="4">
    <source>
        <dbReference type="ARBA" id="ARBA00022771"/>
    </source>
</evidence>
<sequence>MDNAPRGRCGEEGCREKRFYLDNGLWFCRRGHLQQGFQQVAHDEADFGIQLEGKIHRVKTEKHEIESQKFRGRRAATLFLQAFQLILWKQCHALVKDHGFPEQLETIVRDLWALRLRGYNRRIIDKPGFDDDNDDDYDDDEPRLFSSQPSSADSGNESSDEELWFKPEDKPLMWPRVMDGVGLCYMAAILMRLPICVVDFHRLIVRQEIPYVRAIRHVPNEMRNHLPKMFFRILDHTHIPSPERFHWNFIAQAALFRNNFGIQLPPLNSPLVLYRHIKRLAVPIDIFDTVKTLQSIVGFKYEYPDWNRETREKQILHLPELQIVVLIVIATKLLFPFDGLKRSPGTTKEPAAQVINWDQWAKAQRNFREHEGTGSRVGAEKIIDITDKDIPNMNVGELDQYMDWYEKKWLDNVQTTNPIADMFSPSRPEATHQPNVGSEPSSGAGLGPDEALSALIKSVMVDIKAPSVKPGKKDMRPGSRYVRYRFESQLPDAARVLYEVAARLASVSLKSMITAVASVESRISTKIENKQLRQNEIGEEEEEEEEEGEEEEEEEEEEGVGGEQEDATVAS</sequence>
<keyword evidence="5" id="KW-0862">Zinc</keyword>
<dbReference type="RefSeq" id="XP_056470589.1">
    <property type="nucleotide sequence ID" value="XM_056623173.1"/>
</dbReference>
<evidence type="ECO:0000256" key="9">
    <source>
        <dbReference type="ARBA" id="ARBA00023242"/>
    </source>
</evidence>
<dbReference type="GO" id="GO:0008270">
    <property type="term" value="F:zinc ion binding"/>
    <property type="evidence" value="ECO:0007669"/>
    <property type="project" value="UniProtKB-KW"/>
</dbReference>
<feature type="region of interest" description="Disordered" evidence="10">
    <location>
        <begin position="130"/>
        <end position="162"/>
    </location>
</feature>
<dbReference type="Pfam" id="PF11781">
    <property type="entry name" value="Zn_ribbon_RRN7"/>
    <property type="match status" value="1"/>
</dbReference>
<evidence type="ECO:0000256" key="10">
    <source>
        <dbReference type="SAM" id="MobiDB-lite"/>
    </source>
</evidence>
<dbReference type="InterPro" id="IPR048540">
    <property type="entry name" value="Rrn7_cyclin_N"/>
</dbReference>
<name>A0A9W9EQ56_9EURO</name>
<dbReference type="Pfam" id="PF20645">
    <property type="entry name" value="Rrn7_cyclin_C"/>
    <property type="match status" value="1"/>
</dbReference>
<evidence type="ECO:0000256" key="8">
    <source>
        <dbReference type="ARBA" id="ARBA00023163"/>
    </source>
</evidence>
<proteinExistence type="inferred from homology"/>
<dbReference type="InterPro" id="IPR048538">
    <property type="entry name" value="Rrn7_cyclin_C"/>
</dbReference>
<evidence type="ECO:0008006" key="16">
    <source>
        <dbReference type="Google" id="ProtNLM"/>
    </source>
</evidence>
<comment type="similarity">
    <text evidence="2">Belongs to the RRN7/TAF1B family.</text>
</comment>
<dbReference type="PANTHER" id="PTHR31576">
    <property type="entry name" value="TATA BOX-BINDING PROTEIN-ASSOCIATED FACTOR RNA POLYMERASE I SUBUNIT B"/>
    <property type="match status" value="1"/>
</dbReference>